<dbReference type="RefSeq" id="WP_259093604.1">
    <property type="nucleotide sequence ID" value="NZ_CP130454.1"/>
</dbReference>
<reference evidence="2 3" key="1">
    <citation type="submission" date="2022-08" db="EMBL/GenBank/DDBJ databases">
        <title>Bacterial and archaeal communities from various locations to study Microbial Dark Matter (Phase II).</title>
        <authorList>
            <person name="Stepanauskas R."/>
        </authorList>
    </citation>
    <scope>NUCLEOTIDE SEQUENCE [LARGE SCALE GENOMIC DNA]</scope>
    <source>
        <strain evidence="2 3">PD1</strain>
    </source>
</reference>
<keyword evidence="1" id="KW-1133">Transmembrane helix</keyword>
<accession>A0ABT2EJK6</accession>
<dbReference type="SUPFAM" id="SSF54523">
    <property type="entry name" value="Pili subunits"/>
    <property type="match status" value="1"/>
</dbReference>
<proteinExistence type="predicted"/>
<dbReference type="PROSITE" id="PS51257">
    <property type="entry name" value="PROKAR_LIPOPROTEIN"/>
    <property type="match status" value="1"/>
</dbReference>
<comment type="caution">
    <text evidence="2">The sequence shown here is derived from an EMBL/GenBank/DDBJ whole genome shotgun (WGS) entry which is preliminary data.</text>
</comment>
<evidence type="ECO:0000313" key="2">
    <source>
        <dbReference type="EMBL" id="MCS3918140.1"/>
    </source>
</evidence>
<dbReference type="EMBL" id="JANUCP010000001">
    <property type="protein sequence ID" value="MCS3918140.1"/>
    <property type="molecule type" value="Genomic_DNA"/>
</dbReference>
<feature type="transmembrane region" description="Helical" evidence="1">
    <location>
        <begin position="12"/>
        <end position="39"/>
    </location>
</feature>
<dbReference type="InterPro" id="IPR045584">
    <property type="entry name" value="Pilin-like"/>
</dbReference>
<evidence type="ECO:0000256" key="1">
    <source>
        <dbReference type="SAM" id="Phobius"/>
    </source>
</evidence>
<dbReference type="Proteomes" id="UP001204798">
    <property type="component" value="Unassembled WGS sequence"/>
</dbReference>
<name>A0ABT2EJK6_9BACT</name>
<evidence type="ECO:0000313" key="3">
    <source>
        <dbReference type="Proteomes" id="UP001204798"/>
    </source>
</evidence>
<keyword evidence="3" id="KW-1185">Reference proteome</keyword>
<protein>
    <submittedName>
        <fullName evidence="2">Prepilin-type processing-associated H-X9-DG protein</fullName>
    </submittedName>
</protein>
<sequence>MADQRRVQTWVIVGVVLGAILFGCLIFGVIMAAVFLPVFTQAREKARTAICADNQRYIANSLQMYAADNDVLPVASQWTDKVKPYLRNDYLFVCPSAKQLRCGYAFYRPLGGRKVSSISNPAAVPMLFDSSQGQFNYADEGQSLDLRHLNGAVISRADGHVKWFKESDARSLFQKRP</sequence>
<organism evidence="2 3">
    <name type="scientific">Candidatus Fervidibacter sacchari</name>
    <dbReference type="NCBI Taxonomy" id="1448929"/>
    <lineage>
        <taxon>Bacteria</taxon>
        <taxon>Candidatus Fervidibacterota</taxon>
        <taxon>Candidatus Fervidibacter</taxon>
    </lineage>
</organism>
<keyword evidence="1" id="KW-0812">Transmembrane</keyword>
<keyword evidence="1" id="KW-0472">Membrane</keyword>
<gene>
    <name evidence="2" type="ORF">M2350_000537</name>
</gene>